<evidence type="ECO:0000259" key="3">
    <source>
        <dbReference type="Pfam" id="PF20233"/>
    </source>
</evidence>
<dbReference type="AlphaFoldDB" id="A0AAN4PT29"/>
<dbReference type="PROSITE" id="PS50088">
    <property type="entry name" value="ANK_REPEAT"/>
    <property type="match status" value="5"/>
</dbReference>
<dbReference type="EMBL" id="BCLY01000017">
    <property type="protein sequence ID" value="GAQ12256.1"/>
    <property type="molecule type" value="Genomic_DNA"/>
</dbReference>
<dbReference type="InterPro" id="IPR036770">
    <property type="entry name" value="Ankyrin_rpt-contain_sf"/>
</dbReference>
<dbReference type="SUPFAM" id="SSF50494">
    <property type="entry name" value="Trypsin-like serine proteases"/>
    <property type="match status" value="1"/>
</dbReference>
<dbReference type="InterPro" id="IPR009003">
    <property type="entry name" value="Peptidase_S1_PA"/>
</dbReference>
<dbReference type="InterPro" id="IPR039323">
    <property type="entry name" value="ANKRD_45/46/60"/>
</dbReference>
<dbReference type="InterPro" id="IPR046497">
    <property type="entry name" value="DUF6590"/>
</dbReference>
<evidence type="ECO:0000256" key="2">
    <source>
        <dbReference type="SAM" id="MobiDB-lite"/>
    </source>
</evidence>
<dbReference type="Gene3D" id="1.25.40.20">
    <property type="entry name" value="Ankyrin repeat-containing domain"/>
    <property type="match status" value="2"/>
</dbReference>
<dbReference type="PANTHER" id="PTHR22677:SF4">
    <property type="entry name" value="USHER SYNDROME TYPE-1G PROTEIN-LIKE PROTEIN"/>
    <property type="match status" value="1"/>
</dbReference>
<organism evidence="4 5">
    <name type="scientific">Aspergillus lentulus</name>
    <dbReference type="NCBI Taxonomy" id="293939"/>
    <lineage>
        <taxon>Eukaryota</taxon>
        <taxon>Fungi</taxon>
        <taxon>Dikarya</taxon>
        <taxon>Ascomycota</taxon>
        <taxon>Pezizomycotina</taxon>
        <taxon>Eurotiomycetes</taxon>
        <taxon>Eurotiomycetidae</taxon>
        <taxon>Eurotiales</taxon>
        <taxon>Aspergillaceae</taxon>
        <taxon>Aspergillus</taxon>
        <taxon>Aspergillus subgen. Fumigati</taxon>
    </lineage>
</organism>
<feature type="repeat" description="ANK" evidence="1">
    <location>
        <begin position="424"/>
        <end position="456"/>
    </location>
</feature>
<feature type="compositionally biased region" description="Low complexity" evidence="2">
    <location>
        <begin position="612"/>
        <end position="624"/>
    </location>
</feature>
<evidence type="ECO:0000313" key="4">
    <source>
        <dbReference type="EMBL" id="GAQ12256.1"/>
    </source>
</evidence>
<gene>
    <name evidence="4" type="ORF">ALT_9577</name>
</gene>
<sequence length="776" mass="85229">MTFWDDLTEDEKRSSVDRTCPREFRDGSAWEAAGRVKEKWDEDVYPNLKAFLNEKHKDLNPTSRKMAIYSIVCWMVGKEWHLSHPATVFVCGTKKVAKRALKQIECFLKLGNSGFRAYTHIATISLNCGASGNGPSGKIGLCGTLVNVGNFYEAFERQTTVGGVVHIDGYYYCMTAAHPFLSVDDDCDDCDDDSDVGNESFGEDSEVGDNNTIENKNLTADHIYRDCLHSFLGAIPLDDDASHRKSFLSERFDWALLKVSDECEPGLNKINVPGGILIPWKISATPPKTPLWAATGTHQAVEIQSTPTLSGICLDNSGILDVWSLNMMSYPGDSGSWVVDPHDDSIVAIVIARCEALNATYALSARDVFNDIARNIGQTIDLTVADNGSLLTLAAKQGKADLVEEILGQAIYLDSRNEMEWSAIYDNALLEASAEGHERTVQLLLDHGADVDAQGGSALLAASKEGHCRTVQLLLGYGADINTQSGSALLEASKEGHYRTVQLLLDHGADVNSQSESALLAASKEGHYRIVQLLLDHGADANTQGGSALLAALKEGHYEIVQLLLDHGADANAQSYQVQRSPDSFFVVGRVFGILWHEDKGQQRTVIPDNISQGRSTQSQSTQSRLGEEVFSSIQHMVVVKAMSQCAWCLPITTYNGKGVAKPGVNPAEHAIVYMQGSVPTCKADEPRMTKEPLEVEPARPNERLDEMSRLNFGKVYRVEHNAKVRHVGMISWTSMVKFRGYYNNIPRPRWIVFGAQVETAPIPYVQLSVPSERNC</sequence>
<feature type="repeat" description="ANK" evidence="1">
    <location>
        <begin position="454"/>
        <end position="486"/>
    </location>
</feature>
<feature type="repeat" description="ANK" evidence="1">
    <location>
        <begin position="484"/>
        <end position="516"/>
    </location>
</feature>
<dbReference type="Pfam" id="PF12796">
    <property type="entry name" value="Ank_2"/>
    <property type="match status" value="2"/>
</dbReference>
<dbReference type="Proteomes" id="UP000051487">
    <property type="component" value="Unassembled WGS sequence"/>
</dbReference>
<dbReference type="SUPFAM" id="SSF48403">
    <property type="entry name" value="Ankyrin repeat"/>
    <property type="match status" value="1"/>
</dbReference>
<feature type="repeat" description="ANK" evidence="1">
    <location>
        <begin position="544"/>
        <end position="576"/>
    </location>
</feature>
<dbReference type="SMART" id="SM00248">
    <property type="entry name" value="ANK"/>
    <property type="match status" value="6"/>
</dbReference>
<protein>
    <recommendedName>
        <fullName evidence="3">DUF6590 domain-containing protein</fullName>
    </recommendedName>
</protein>
<accession>A0AAN4PT29</accession>
<feature type="domain" description="DUF6590" evidence="3">
    <location>
        <begin position="584"/>
        <end position="739"/>
    </location>
</feature>
<name>A0AAN4PT29_ASPLE</name>
<feature type="repeat" description="ANK" evidence="1">
    <location>
        <begin position="514"/>
        <end position="546"/>
    </location>
</feature>
<dbReference type="PROSITE" id="PS50297">
    <property type="entry name" value="ANK_REP_REGION"/>
    <property type="match status" value="4"/>
</dbReference>
<comment type="caution">
    <text evidence="4">The sequence shown here is derived from an EMBL/GenBank/DDBJ whole genome shotgun (WGS) entry which is preliminary data.</text>
</comment>
<evidence type="ECO:0000256" key="1">
    <source>
        <dbReference type="PROSITE-ProRule" id="PRU00023"/>
    </source>
</evidence>
<proteinExistence type="predicted"/>
<dbReference type="PANTHER" id="PTHR22677">
    <property type="entry name" value="ANKYRIN REPEAT DOMAIN-CONTAINING PROTEIN 60"/>
    <property type="match status" value="1"/>
</dbReference>
<reference evidence="4 5" key="1">
    <citation type="submission" date="2015-11" db="EMBL/GenBank/DDBJ databases">
        <title>Aspergillus lentulus strain IFM 54703T.</title>
        <authorList>
            <person name="Kusuya Y."/>
            <person name="Sakai K."/>
            <person name="Kamei K."/>
            <person name="Takahashi H."/>
            <person name="Yaguchi T."/>
        </authorList>
    </citation>
    <scope>NUCLEOTIDE SEQUENCE [LARGE SCALE GENOMIC DNA]</scope>
    <source>
        <strain evidence="4 5">IFM 54703</strain>
    </source>
</reference>
<dbReference type="InterPro" id="IPR002110">
    <property type="entry name" value="Ankyrin_rpt"/>
</dbReference>
<dbReference type="Pfam" id="PF20233">
    <property type="entry name" value="DUF6590"/>
    <property type="match status" value="1"/>
</dbReference>
<evidence type="ECO:0000313" key="5">
    <source>
        <dbReference type="Proteomes" id="UP000051487"/>
    </source>
</evidence>
<keyword evidence="1" id="KW-0040">ANK repeat</keyword>
<feature type="region of interest" description="Disordered" evidence="2">
    <location>
        <begin position="605"/>
        <end position="624"/>
    </location>
</feature>